<reference evidence="14" key="1">
    <citation type="submission" date="2021-05" db="EMBL/GenBank/DDBJ databases">
        <title>Molecular characterization for Shewanella algae harboring chromosomal blaOXA-55-like strains isolated from clinical and environment sample.</title>
        <authorList>
            <person name="Ohama Y."/>
            <person name="Aoki K."/>
            <person name="Harada S."/>
            <person name="Moriya K."/>
            <person name="Ishii Y."/>
            <person name="Tateda K."/>
        </authorList>
    </citation>
    <scope>NUCLEOTIDE SEQUENCE</scope>
    <source>
        <strain evidence="14">JCM 11563</strain>
    </source>
</reference>
<evidence type="ECO:0000256" key="9">
    <source>
        <dbReference type="ARBA" id="ARBA00022842"/>
    </source>
</evidence>
<dbReference type="EC" id="2.7.1.180" evidence="3 12"/>
<evidence type="ECO:0000256" key="2">
    <source>
        <dbReference type="ARBA" id="ARBA00008282"/>
    </source>
</evidence>
<evidence type="ECO:0000256" key="1">
    <source>
        <dbReference type="ARBA" id="ARBA00001946"/>
    </source>
</evidence>
<evidence type="ECO:0000313" key="15">
    <source>
        <dbReference type="Proteomes" id="UP000887104"/>
    </source>
</evidence>
<proteinExistence type="inferred from homology"/>
<evidence type="ECO:0000313" key="14">
    <source>
        <dbReference type="EMBL" id="GIU50510.1"/>
    </source>
</evidence>
<dbReference type="Proteomes" id="UP000887104">
    <property type="component" value="Unassembled WGS sequence"/>
</dbReference>
<keyword evidence="13" id="KW-0472">Membrane</keyword>
<keyword evidence="8 12" id="KW-0274">FAD</keyword>
<keyword evidence="13" id="KW-1003">Cell membrane</keyword>
<dbReference type="Gene3D" id="3.10.520.10">
    <property type="entry name" value="ApbE-like domains"/>
    <property type="match status" value="1"/>
</dbReference>
<dbReference type="EMBL" id="BPEY01000088">
    <property type="protein sequence ID" value="GIU50510.1"/>
    <property type="molecule type" value="Genomic_DNA"/>
</dbReference>
<dbReference type="InterPro" id="IPR003374">
    <property type="entry name" value="ApbE-like_sf"/>
</dbReference>
<keyword evidence="13" id="KW-0997">Cell inner membrane</keyword>
<evidence type="ECO:0000256" key="11">
    <source>
        <dbReference type="ARBA" id="ARBA00048540"/>
    </source>
</evidence>
<accession>A0ABQ4PPC7</accession>
<evidence type="ECO:0000256" key="4">
    <source>
        <dbReference type="ARBA" id="ARBA00016337"/>
    </source>
</evidence>
<dbReference type="PROSITE" id="PS51257">
    <property type="entry name" value="PROKAR_LIPOPROTEIN"/>
    <property type="match status" value="1"/>
</dbReference>
<comment type="subcellular location">
    <subcellularLocation>
        <location evidence="13">Cell inner membrane</location>
        <topology evidence="13">Lipid-anchor</topology>
        <orientation evidence="13">Periplasmic side</orientation>
    </subcellularLocation>
</comment>
<keyword evidence="5 12" id="KW-0285">Flavoprotein</keyword>
<evidence type="ECO:0000256" key="3">
    <source>
        <dbReference type="ARBA" id="ARBA00011955"/>
    </source>
</evidence>
<evidence type="ECO:0000256" key="7">
    <source>
        <dbReference type="ARBA" id="ARBA00022723"/>
    </source>
</evidence>
<organism evidence="14 15">
    <name type="scientific">Shewanella sairae</name>
    <dbReference type="NCBI Taxonomy" id="190310"/>
    <lineage>
        <taxon>Bacteria</taxon>
        <taxon>Pseudomonadati</taxon>
        <taxon>Pseudomonadota</taxon>
        <taxon>Gammaproteobacteria</taxon>
        <taxon>Alteromonadales</taxon>
        <taxon>Shewanellaceae</taxon>
        <taxon>Shewanella</taxon>
    </lineage>
</organism>
<dbReference type="SUPFAM" id="SSF143631">
    <property type="entry name" value="ApbE-like"/>
    <property type="match status" value="1"/>
</dbReference>
<dbReference type="InterPro" id="IPR024932">
    <property type="entry name" value="ApbE"/>
</dbReference>
<protein>
    <recommendedName>
        <fullName evidence="4 12">FAD:protein FMN transferase</fullName>
        <ecNumber evidence="3 12">2.7.1.180</ecNumber>
    </recommendedName>
    <alternativeName>
        <fullName evidence="10 12">Flavin transferase</fullName>
    </alternativeName>
</protein>
<keyword evidence="9 12" id="KW-0460">Magnesium</keyword>
<evidence type="ECO:0000256" key="8">
    <source>
        <dbReference type="ARBA" id="ARBA00022827"/>
    </source>
</evidence>
<gene>
    <name evidence="14" type="ORF">TUM4438_36750</name>
</gene>
<evidence type="ECO:0000256" key="13">
    <source>
        <dbReference type="RuleBase" id="RU363002"/>
    </source>
</evidence>
<comment type="cofactor">
    <cofactor evidence="1 13">
        <name>Mg(2+)</name>
        <dbReference type="ChEBI" id="CHEBI:18420"/>
    </cofactor>
</comment>
<dbReference type="Pfam" id="PF02424">
    <property type="entry name" value="ApbE"/>
    <property type="match status" value="1"/>
</dbReference>
<dbReference type="GO" id="GO:0016740">
    <property type="term" value="F:transferase activity"/>
    <property type="evidence" value="ECO:0007669"/>
    <property type="project" value="UniProtKB-KW"/>
</dbReference>
<name>A0ABQ4PPC7_9GAMM</name>
<keyword evidence="7 12" id="KW-0479">Metal-binding</keyword>
<sequence>MNKSIAFLTLLSITSCVKAEQNNLPIAPDFNIIKVATNGEPYRCDGNAIITHDQLKTNLTTLKYFGTSISIDVYDRDSNNTEEALCHALNMVQKYHYLASNYSTYPHVTNIKSINNNPDKTHQIDPKLTDLLAASIEWHDKTNGYFNIALSPVIDLWRGYRAQCKGEIKEQDKCQIPSDAELNSVASLTNIRDISLNTELNTVKLKPGMSIDLGGIAKGWMAEMVYQQLKKDGVNNFMINAGGNIRHYGVHPEGRSFTTAIENPICKKYNNQLPQCQNFEGLYHEVITGQDITVVSSGNYLRYYRVNGKEYHHIINPKTLKPKATGVSATLVMQHNQIYADIISTALFLMPIEEALAYADSNPDFEAVWFLNDTGDKTESKGFNNYRL</sequence>
<comment type="caution">
    <text evidence="14">The sequence shown here is derived from an EMBL/GenBank/DDBJ whole genome shotgun (WGS) entry which is preliminary data.</text>
</comment>
<comment type="catalytic activity">
    <reaction evidence="11 12 13">
        <text>L-threonyl-[protein] + FAD = FMN-L-threonyl-[protein] + AMP + H(+)</text>
        <dbReference type="Rhea" id="RHEA:36847"/>
        <dbReference type="Rhea" id="RHEA-COMP:11060"/>
        <dbReference type="Rhea" id="RHEA-COMP:11061"/>
        <dbReference type="ChEBI" id="CHEBI:15378"/>
        <dbReference type="ChEBI" id="CHEBI:30013"/>
        <dbReference type="ChEBI" id="CHEBI:57692"/>
        <dbReference type="ChEBI" id="CHEBI:74257"/>
        <dbReference type="ChEBI" id="CHEBI:456215"/>
        <dbReference type="EC" id="2.7.1.180"/>
    </reaction>
</comment>
<comment type="similarity">
    <text evidence="2 12 13">Belongs to the ApbE family.</text>
</comment>
<evidence type="ECO:0000256" key="6">
    <source>
        <dbReference type="ARBA" id="ARBA00022679"/>
    </source>
</evidence>
<comment type="function">
    <text evidence="13">Flavin transferase that catalyzes the transfer of the FMN moiety of FAD and its covalent binding to the hydroxyl group of a threonine residue in a target flavoprotein.</text>
</comment>
<dbReference type="PANTHER" id="PTHR30040">
    <property type="entry name" value="THIAMINE BIOSYNTHESIS LIPOPROTEIN APBE"/>
    <property type="match status" value="1"/>
</dbReference>
<keyword evidence="15" id="KW-1185">Reference proteome</keyword>
<dbReference type="PANTHER" id="PTHR30040:SF2">
    <property type="entry name" value="FAD:PROTEIN FMN TRANSFERASE"/>
    <property type="match status" value="1"/>
</dbReference>
<keyword evidence="6 12" id="KW-0808">Transferase</keyword>
<evidence type="ECO:0000256" key="12">
    <source>
        <dbReference type="PIRNR" id="PIRNR006268"/>
    </source>
</evidence>
<keyword evidence="13" id="KW-0449">Lipoprotein</keyword>
<evidence type="ECO:0000256" key="5">
    <source>
        <dbReference type="ARBA" id="ARBA00022630"/>
    </source>
</evidence>
<dbReference type="RefSeq" id="WP_220782665.1">
    <property type="nucleotide sequence ID" value="NZ_BPEY01000088.1"/>
</dbReference>
<evidence type="ECO:0000256" key="10">
    <source>
        <dbReference type="ARBA" id="ARBA00031306"/>
    </source>
</evidence>
<dbReference type="PIRSF" id="PIRSF006268">
    <property type="entry name" value="ApbE"/>
    <property type="match status" value="1"/>
</dbReference>